<dbReference type="Proteomes" id="UP000076420">
    <property type="component" value="Unassembled WGS sequence"/>
</dbReference>
<dbReference type="SUPFAM" id="SSF49265">
    <property type="entry name" value="Fibronectin type III"/>
    <property type="match status" value="1"/>
</dbReference>
<feature type="domain" description="C-type lectin" evidence="5">
    <location>
        <begin position="6"/>
        <end position="104"/>
    </location>
</feature>
<feature type="region of interest" description="Disordered" evidence="3">
    <location>
        <begin position="576"/>
        <end position="602"/>
    </location>
</feature>
<dbReference type="PROSITE" id="PS50041">
    <property type="entry name" value="C_TYPE_LECTIN_2"/>
    <property type="match status" value="1"/>
</dbReference>
<dbReference type="CDD" id="cd00037">
    <property type="entry name" value="CLECT"/>
    <property type="match status" value="1"/>
</dbReference>
<evidence type="ECO:0000256" key="4">
    <source>
        <dbReference type="SAM" id="Phobius"/>
    </source>
</evidence>
<feature type="compositionally biased region" description="Basic and acidic residues" evidence="3">
    <location>
        <begin position="576"/>
        <end position="586"/>
    </location>
</feature>
<dbReference type="InterPro" id="IPR013783">
    <property type="entry name" value="Ig-like_fold"/>
</dbReference>
<dbReference type="InterPro" id="IPR036116">
    <property type="entry name" value="FN3_sf"/>
</dbReference>
<feature type="transmembrane region" description="Helical" evidence="4">
    <location>
        <begin position="418"/>
        <end position="442"/>
    </location>
</feature>
<evidence type="ECO:0000313" key="7">
    <source>
        <dbReference type="Proteomes" id="UP000076420"/>
    </source>
</evidence>
<keyword evidence="4" id="KW-0812">Transmembrane</keyword>
<accession>A0A2C9LZL3</accession>
<organism evidence="6 7">
    <name type="scientific">Biomphalaria glabrata</name>
    <name type="common">Bloodfluke planorb</name>
    <name type="synonym">Freshwater snail</name>
    <dbReference type="NCBI Taxonomy" id="6526"/>
    <lineage>
        <taxon>Eukaryota</taxon>
        <taxon>Metazoa</taxon>
        <taxon>Spiralia</taxon>
        <taxon>Lophotrochozoa</taxon>
        <taxon>Mollusca</taxon>
        <taxon>Gastropoda</taxon>
        <taxon>Heterobranchia</taxon>
        <taxon>Euthyneura</taxon>
        <taxon>Panpulmonata</taxon>
        <taxon>Hygrophila</taxon>
        <taxon>Lymnaeoidea</taxon>
        <taxon>Planorbidae</taxon>
        <taxon>Biomphalaria</taxon>
    </lineage>
</organism>
<dbReference type="InterPro" id="IPR001304">
    <property type="entry name" value="C-type_lectin-like"/>
</dbReference>
<dbReference type="Gene3D" id="2.60.40.10">
    <property type="entry name" value="Immunoglobulins"/>
    <property type="match status" value="1"/>
</dbReference>
<dbReference type="Pfam" id="PF00059">
    <property type="entry name" value="Lectin_C"/>
    <property type="match status" value="1"/>
</dbReference>
<keyword evidence="1 4" id="KW-1133">Transmembrane helix</keyword>
<dbReference type="VEuPathDB" id="VectorBase:BGLAX_039994"/>
<evidence type="ECO:0000259" key="5">
    <source>
        <dbReference type="PROSITE" id="PS50041"/>
    </source>
</evidence>
<dbReference type="GO" id="GO:0009986">
    <property type="term" value="C:cell surface"/>
    <property type="evidence" value="ECO:0007669"/>
    <property type="project" value="TreeGrafter"/>
</dbReference>
<dbReference type="InterPro" id="IPR051527">
    <property type="entry name" value="KLR_subfamily_B"/>
</dbReference>
<dbReference type="Gene3D" id="3.10.100.10">
    <property type="entry name" value="Mannose-Binding Protein A, subunit A"/>
    <property type="match status" value="1"/>
</dbReference>
<evidence type="ECO:0000256" key="2">
    <source>
        <dbReference type="ARBA" id="ARBA00023157"/>
    </source>
</evidence>
<dbReference type="EnsemblMetazoa" id="BGLB036838-RA">
    <property type="protein sequence ID" value="BGLB036838-PA"/>
    <property type="gene ID" value="BGLB036838"/>
</dbReference>
<dbReference type="PANTHER" id="PTHR46784:SF1">
    <property type="entry name" value="KILLER CELL LECTIN-LIKE RECEPTOR SUBFAMILY B MEMBER 1"/>
    <property type="match status" value="1"/>
</dbReference>
<dbReference type="KEGG" id="bgt:106065990"/>
<dbReference type="InterPro" id="IPR016186">
    <property type="entry name" value="C-type_lectin-like/link_sf"/>
</dbReference>
<dbReference type="SMART" id="SM00034">
    <property type="entry name" value="CLECT"/>
    <property type="match status" value="1"/>
</dbReference>
<dbReference type="VEuPathDB" id="VectorBase:BGLB036838"/>
<dbReference type="AlphaFoldDB" id="A0A2C9LZL3"/>
<evidence type="ECO:0000313" key="6">
    <source>
        <dbReference type="EnsemblMetazoa" id="BGLB036838-PA"/>
    </source>
</evidence>
<evidence type="ECO:0000256" key="1">
    <source>
        <dbReference type="ARBA" id="ARBA00022989"/>
    </source>
</evidence>
<gene>
    <name evidence="6" type="primary">106065990</name>
</gene>
<dbReference type="CDD" id="cd00063">
    <property type="entry name" value="FN3"/>
    <property type="match status" value="1"/>
</dbReference>
<evidence type="ECO:0000256" key="3">
    <source>
        <dbReference type="SAM" id="MobiDB-lite"/>
    </source>
</evidence>
<dbReference type="InterPro" id="IPR003961">
    <property type="entry name" value="FN3_dom"/>
</dbReference>
<feature type="compositionally biased region" description="Basic and acidic residues" evidence="3">
    <location>
        <begin position="593"/>
        <end position="602"/>
    </location>
</feature>
<name>A0A2C9LZL3_BIOGL</name>
<protein>
    <recommendedName>
        <fullName evidence="5">C-type lectin domain-containing protein</fullName>
    </recommendedName>
</protein>
<dbReference type="PANTHER" id="PTHR46784">
    <property type="entry name" value="KILLER CELL LECTIN-LIKE RECEPTOR SUBFAMILY B MEMBER 1"/>
    <property type="match status" value="1"/>
</dbReference>
<dbReference type="SUPFAM" id="SSF56436">
    <property type="entry name" value="C-type lectin-like"/>
    <property type="match status" value="1"/>
</dbReference>
<keyword evidence="2" id="KW-1015">Disulfide bond</keyword>
<proteinExistence type="predicted"/>
<dbReference type="GO" id="GO:0005886">
    <property type="term" value="C:plasma membrane"/>
    <property type="evidence" value="ECO:0007669"/>
    <property type="project" value="TreeGrafter"/>
</dbReference>
<dbReference type="GO" id="GO:0038023">
    <property type="term" value="F:signaling receptor activity"/>
    <property type="evidence" value="ECO:0007669"/>
    <property type="project" value="TreeGrafter"/>
</dbReference>
<reference evidence="6" key="1">
    <citation type="submission" date="2020-05" db="UniProtKB">
        <authorList>
            <consortium name="EnsemblMetazoa"/>
        </authorList>
    </citation>
    <scope>IDENTIFICATION</scope>
    <source>
        <strain evidence="6">BB02</strain>
    </source>
</reference>
<sequence length="689" mass="78300">MTYHRHSETCMIVVNLNKTHEEAERYCADVYSGGHLVYILDSETNNFTNTLLRENDFYHIGLSDSIQNGIYRWTNGQIANYTNFKAGRSLNAKHYYIIMHKNVWYESYDLPLKFICQTSAERKEFFFLNDTDFVNKTHETDVLTRITWKCGVHDEQNHNFQIFYQNVNETKLHLSHIFGKEQSHVTYAGCNSSGVYVCRITDSVNRTVATLAGTLKVRCRATYCNKEDANLNLHVQDHTGYTDENASQNTFKLKYNINFSYTEEVSNRGEIHFRLYNVTPSDYGGYYIHVRNDIFSKLYFKLAGPPQCPINLTSEELADGMIRLTWLPFSPTEETSGHTFDIFQADPTGDIKLATVSNQNEELTSYNVTGLTSNRNYSFYLHVKSDQFVTQCRHLVTWIAIKGAVRHPSGGLASKTNIVIYIISIVLVVVILVICVVITILVRKRNNHNKINNTFIDQKELQYFCGMETISSQQSSQSYTYNGNVAEASLCLTEVAENIYNNAKAQQGGNVLKPARQPDSSAELKEDISMATGDHQAGTLPFGKTLVTWGNEKEDANVYENTLDDTSKQVPVHKDNNKETAMHSNDDEIPNLELDKHKPKPDEDFRTVSAEGLIYISVEINRNGPQIVVEKPKVEDKLGKKKTKNKNQKEIVKEVKPSYEAVEYSSLDYLATSVAATEEGVRSLADTNE</sequence>
<keyword evidence="4" id="KW-0472">Membrane</keyword>
<dbReference type="InterPro" id="IPR016187">
    <property type="entry name" value="CTDL_fold"/>
</dbReference>